<evidence type="ECO:0000313" key="7">
    <source>
        <dbReference type="EMBL" id="PIA88775.1"/>
    </source>
</evidence>
<feature type="compositionally biased region" description="Acidic residues" evidence="5">
    <location>
        <begin position="301"/>
        <end position="317"/>
    </location>
</feature>
<feature type="zinc finger region" description="C3H1-type" evidence="4">
    <location>
        <begin position="990"/>
        <end position="1015"/>
    </location>
</feature>
<proteinExistence type="predicted"/>
<dbReference type="GO" id="GO:0008270">
    <property type="term" value="F:zinc ion binding"/>
    <property type="evidence" value="ECO:0007669"/>
    <property type="project" value="UniProtKB-KW"/>
</dbReference>
<dbReference type="AlphaFoldDB" id="A0A2G5H8B7"/>
<dbReference type="Pfam" id="PF00642">
    <property type="entry name" value="zf-CCCH"/>
    <property type="match status" value="1"/>
</dbReference>
<sequence length="1015" mass="110991">MDSRMPNSNDGYANNALFADSQQQYNSYDIFQSGNEFSNPNNDASWGLNASNFNSVDQSRAQHPPAVPSWQQQNNPLAAQSAYDGTSSPYGRSINQSPGAFTQSNFGNIGAQQAYPYRQQQFAAPHLNQGNDGQAFHNGFVSSGQAANTIAPHALNHHQQRPNEGNYMPSAAHAAYQNRMPLVQQPARRIDHKVLASAIPKSAPAGMFSIINFDELSRATNSERMSNGAFVSIGKEPIEWDVTRSAIPAYVHRRSRNELRKLAANNPAALAKIGKKSKTVTASRSSGEQIKYEQSSSDDSSSSDDGSDYSDEDDDVDSPLPAKRPDSPRGGVEYDVIKALWRNKRKSVDGATIRKCMAEFWEIIKTIRDRWKTDTAALTEAEKQEKTGELPLLKSRVKDQRDMAETAFRAAFKYGHRAIIELLAEGLPLVYIFYQFLRDRVVAEDQNGPLSRAILELMAACSTLTREKLEKTNLEKVLPRVQKKGDAKTQFFAKKILANAEIASKEAAANKKNEKPAGDRTSTTKADSPPKKSTVEPVAGVKRSAAAASNTDGGAAKKVATGAAKTNGAATTARITGNGVVKKTEAGKATTATTAPTKKAVVAKPSTFFSSLQSAKKPGTSNAERNAKTTGAKPPGANAAAPTPKPAFSFAETMANLAKPKKEEVKPVKQATPQRPEETPEERAKRLRKEQRRKLHVSFKTGEDLVQIRYFTHDPAEEIDHNSSQMRDMSDVAGEGRMLKQKHQLMDLDEDEDEAEESTNLIEFRAPSQVDFTVIEKRERDRAYAPYAGGALQPQSTERAKREQYENNNLLQFYSDRSEIPPNPKEPENPYNGDQGEPIRAFGALDDKWMARAREIASRRGQQPFFQQTAYGQPPQPPAGFGLPNFMGGQPQQQQPTAAAPIDVGAILASLGQLAPQPTSYQQPQSGMPAFAPPFMGANGFQPPPPPPPPQPAAPPGQIDLAAILAQIQQPQQQQNFAAQPANPQATNPNYKTKVCRFYKEGKCQKGDACSYIHD</sequence>
<evidence type="ECO:0000259" key="6">
    <source>
        <dbReference type="PROSITE" id="PS50103"/>
    </source>
</evidence>
<dbReference type="PROSITE" id="PS50103">
    <property type="entry name" value="ZF_C3H1"/>
    <property type="match status" value="1"/>
</dbReference>
<feature type="region of interest" description="Disordered" evidence="5">
    <location>
        <begin position="506"/>
        <end position="578"/>
    </location>
</feature>
<dbReference type="OrthoDB" id="4347at2759"/>
<gene>
    <name evidence="7" type="ORF">CB0940_07714</name>
    <name evidence="8" type="ORF">RHO25_008326</name>
</gene>
<reference evidence="7 9" key="1">
    <citation type="submission" date="2015-10" db="EMBL/GenBank/DDBJ databases">
        <title>The cercosporin biosynthetic gene cluster was horizontally transferred to several fungal lineages and shown to be expanded in Cercospora beticola based on microsynteny with recipient genomes.</title>
        <authorList>
            <person name="De Jonge R."/>
            <person name="Ebert M.K."/>
            <person name="Suttle J.C."/>
            <person name="Jurick Ii W.M."/>
            <person name="Secor G.A."/>
            <person name="Thomma B.P."/>
            <person name="Van De Peer Y."/>
            <person name="Bolton M.D."/>
        </authorList>
    </citation>
    <scope>NUCLEOTIDE SEQUENCE [LARGE SCALE GENOMIC DNA]</scope>
    <source>
        <strain evidence="7 9">09-40</strain>
    </source>
</reference>
<protein>
    <recommendedName>
        <fullName evidence="6">C3H1-type domain-containing protein</fullName>
    </recommendedName>
</protein>
<feature type="compositionally biased region" description="Polar residues" evidence="5">
    <location>
        <begin position="279"/>
        <end position="294"/>
    </location>
</feature>
<name>A0A2G5H8B7_CERBT</name>
<feature type="region of interest" description="Disordered" evidence="5">
    <location>
        <begin position="56"/>
        <end position="105"/>
    </location>
</feature>
<evidence type="ECO:0000256" key="5">
    <source>
        <dbReference type="SAM" id="MobiDB-lite"/>
    </source>
</evidence>
<evidence type="ECO:0000313" key="9">
    <source>
        <dbReference type="Proteomes" id="UP000230605"/>
    </source>
</evidence>
<keyword evidence="10" id="KW-1185">Reference proteome</keyword>
<evidence type="ECO:0000256" key="4">
    <source>
        <dbReference type="PROSITE-ProRule" id="PRU00723"/>
    </source>
</evidence>
<evidence type="ECO:0000256" key="2">
    <source>
        <dbReference type="ARBA" id="ARBA00022771"/>
    </source>
</evidence>
<feature type="region of interest" description="Disordered" evidence="5">
    <location>
        <begin position="610"/>
        <end position="645"/>
    </location>
</feature>
<feature type="compositionally biased region" description="Basic residues" evidence="5">
    <location>
        <begin position="685"/>
        <end position="695"/>
    </location>
</feature>
<keyword evidence="3 4" id="KW-0862">Zinc</keyword>
<dbReference type="SMART" id="SM00356">
    <property type="entry name" value="ZnF_C3H1"/>
    <property type="match status" value="1"/>
</dbReference>
<dbReference type="Proteomes" id="UP001302367">
    <property type="component" value="Chromosome 5"/>
</dbReference>
<feature type="domain" description="C3H1-type" evidence="6">
    <location>
        <begin position="990"/>
        <end position="1015"/>
    </location>
</feature>
<keyword evidence="1 4" id="KW-0479">Metal-binding</keyword>
<evidence type="ECO:0000313" key="8">
    <source>
        <dbReference type="EMBL" id="WPB03682.1"/>
    </source>
</evidence>
<feature type="region of interest" description="Disordered" evidence="5">
    <location>
        <begin position="274"/>
        <end position="330"/>
    </location>
</feature>
<feature type="compositionally biased region" description="Polar residues" evidence="5">
    <location>
        <begin position="69"/>
        <end position="105"/>
    </location>
</feature>
<dbReference type="SUPFAM" id="SSF90229">
    <property type="entry name" value="CCCH zinc finger"/>
    <property type="match status" value="1"/>
</dbReference>
<feature type="compositionally biased region" description="Polar residues" evidence="5">
    <location>
        <begin position="610"/>
        <end position="624"/>
    </location>
</feature>
<dbReference type="Proteomes" id="UP000230605">
    <property type="component" value="Chromosome 5"/>
</dbReference>
<dbReference type="EMBL" id="CP134188">
    <property type="protein sequence ID" value="WPB03682.1"/>
    <property type="molecule type" value="Genomic_DNA"/>
</dbReference>
<feature type="region of interest" description="Disordered" evidence="5">
    <location>
        <begin position="657"/>
        <end position="695"/>
    </location>
</feature>
<feature type="compositionally biased region" description="Low complexity" evidence="5">
    <location>
        <begin position="629"/>
        <end position="642"/>
    </location>
</feature>
<evidence type="ECO:0000256" key="3">
    <source>
        <dbReference type="ARBA" id="ARBA00022833"/>
    </source>
</evidence>
<evidence type="ECO:0000256" key="1">
    <source>
        <dbReference type="ARBA" id="ARBA00022723"/>
    </source>
</evidence>
<feature type="compositionally biased region" description="Low complexity" evidence="5">
    <location>
        <begin position="544"/>
        <end position="573"/>
    </location>
</feature>
<dbReference type="InterPro" id="IPR000571">
    <property type="entry name" value="Znf_CCCH"/>
</dbReference>
<feature type="compositionally biased region" description="Basic and acidic residues" evidence="5">
    <location>
        <begin position="675"/>
        <end position="684"/>
    </location>
</feature>
<evidence type="ECO:0000313" key="10">
    <source>
        <dbReference type="Proteomes" id="UP001302367"/>
    </source>
</evidence>
<feature type="compositionally biased region" description="Basic and acidic residues" evidence="5">
    <location>
        <begin position="508"/>
        <end position="518"/>
    </location>
</feature>
<organism evidence="7 9">
    <name type="scientific">Cercospora beticola</name>
    <name type="common">Sugarbeet leaf spot fungus</name>
    <dbReference type="NCBI Taxonomy" id="122368"/>
    <lineage>
        <taxon>Eukaryota</taxon>
        <taxon>Fungi</taxon>
        <taxon>Dikarya</taxon>
        <taxon>Ascomycota</taxon>
        <taxon>Pezizomycotina</taxon>
        <taxon>Dothideomycetes</taxon>
        <taxon>Dothideomycetidae</taxon>
        <taxon>Mycosphaerellales</taxon>
        <taxon>Mycosphaerellaceae</taxon>
        <taxon>Cercospora</taxon>
    </lineage>
</organism>
<keyword evidence="2 4" id="KW-0863">Zinc-finger</keyword>
<dbReference type="InterPro" id="IPR036855">
    <property type="entry name" value="Znf_CCCH_sf"/>
</dbReference>
<accession>A0A2G5H8B7</accession>
<dbReference type="Gene3D" id="4.10.1000.10">
    <property type="entry name" value="Zinc finger, CCCH-type"/>
    <property type="match status" value="1"/>
</dbReference>
<reference evidence="8 10" key="2">
    <citation type="submission" date="2023-09" db="EMBL/GenBank/DDBJ databases">
        <title>Complete-Gapless Cercospora beticola genome.</title>
        <authorList>
            <person name="Wyatt N.A."/>
            <person name="Spanner R.E."/>
            <person name="Bolton M.D."/>
        </authorList>
    </citation>
    <scope>NUCLEOTIDE SEQUENCE [LARGE SCALE GENOMIC DNA]</scope>
    <source>
        <strain evidence="8">Cb09-40</strain>
    </source>
</reference>
<dbReference type="EMBL" id="LKMD01000108">
    <property type="protein sequence ID" value="PIA88775.1"/>
    <property type="molecule type" value="Genomic_DNA"/>
</dbReference>
<feature type="region of interest" description="Disordered" evidence="5">
    <location>
        <begin position="783"/>
        <end position="839"/>
    </location>
</feature>